<gene>
    <name evidence="1" type="ORF">MENTE1834_LOCUS27484</name>
</gene>
<evidence type="ECO:0000313" key="2">
    <source>
        <dbReference type="Proteomes" id="UP001497535"/>
    </source>
</evidence>
<proteinExistence type="predicted"/>
<reference evidence="1" key="1">
    <citation type="submission" date="2023-11" db="EMBL/GenBank/DDBJ databases">
        <authorList>
            <person name="Poullet M."/>
        </authorList>
    </citation>
    <scope>NUCLEOTIDE SEQUENCE</scope>
    <source>
        <strain evidence="1">E1834</strain>
    </source>
</reference>
<protein>
    <submittedName>
        <fullName evidence="1">Uncharacterized protein</fullName>
    </submittedName>
</protein>
<accession>A0ACB0ZMZ6</accession>
<dbReference type="EMBL" id="CAVMJV010000041">
    <property type="protein sequence ID" value="CAK5080319.1"/>
    <property type="molecule type" value="Genomic_DNA"/>
</dbReference>
<name>A0ACB0ZMZ6_MELEN</name>
<comment type="caution">
    <text evidence="1">The sequence shown here is derived from an EMBL/GenBank/DDBJ whole genome shotgun (WGS) entry which is preliminary data.</text>
</comment>
<keyword evidence="2" id="KW-1185">Reference proteome</keyword>
<sequence length="69" mass="7482">MHKGMNKKKTTLLVVDGVCDILQEAPSNLARSLILLCKGCGVLSGVPIPGMERQRTLSSSMEEADRPTR</sequence>
<evidence type="ECO:0000313" key="1">
    <source>
        <dbReference type="EMBL" id="CAK5080319.1"/>
    </source>
</evidence>
<organism evidence="1 2">
    <name type="scientific">Meloidogyne enterolobii</name>
    <name type="common">Root-knot nematode worm</name>
    <name type="synonym">Meloidogyne mayaguensis</name>
    <dbReference type="NCBI Taxonomy" id="390850"/>
    <lineage>
        <taxon>Eukaryota</taxon>
        <taxon>Metazoa</taxon>
        <taxon>Ecdysozoa</taxon>
        <taxon>Nematoda</taxon>
        <taxon>Chromadorea</taxon>
        <taxon>Rhabditida</taxon>
        <taxon>Tylenchina</taxon>
        <taxon>Tylenchomorpha</taxon>
        <taxon>Tylenchoidea</taxon>
        <taxon>Meloidogynidae</taxon>
        <taxon>Meloidogyninae</taxon>
        <taxon>Meloidogyne</taxon>
    </lineage>
</organism>
<dbReference type="Proteomes" id="UP001497535">
    <property type="component" value="Unassembled WGS sequence"/>
</dbReference>